<feature type="transmembrane region" description="Helical" evidence="1">
    <location>
        <begin position="25"/>
        <end position="42"/>
    </location>
</feature>
<gene>
    <name evidence="3" type="ORF">DEACI_2869</name>
    <name evidence="2" type="ORF">DEACI_3046</name>
</gene>
<dbReference type="AlphaFoldDB" id="A0A8S0WH16"/>
<dbReference type="KEGG" id="aacx:DEACI_3046"/>
<feature type="transmembrane region" description="Helical" evidence="1">
    <location>
        <begin position="47"/>
        <end position="64"/>
    </location>
</feature>
<feature type="transmembrane region" description="Helical" evidence="1">
    <location>
        <begin position="70"/>
        <end position="88"/>
    </location>
</feature>
<reference evidence="2" key="2">
    <citation type="submission" date="2020-01" db="EMBL/GenBank/DDBJ databases">
        <authorList>
            <person name="Hornung B."/>
        </authorList>
    </citation>
    <scope>NUCLEOTIDE SEQUENCE</scope>
    <source>
        <strain evidence="2">PacBioINE</strain>
    </source>
</reference>
<evidence type="ECO:0000313" key="2">
    <source>
        <dbReference type="EMBL" id="CAA7602372.1"/>
    </source>
</evidence>
<sequence length="197" mass="21190">MSGVGRQADTLVNKRMYDTTKAAEVFQYLFLALLGVSIPLLLQHPQLLVGSVVNFVLIMTAVTMKGWGEVASLVILPSLAALLGTYLFGPFQFVLLYMIPFIWIGNAILVFAFKYLYVGKRVYFLATLLAAALLKAGFLFTMAMVLIKLAVIPAAAAPVFAVGMGLVQLETALLGGCLGAMVSGAYKFLSKKQAAKK</sequence>
<dbReference type="EMBL" id="LR746496">
    <property type="protein sequence ID" value="CAA7602372.1"/>
    <property type="molecule type" value="Genomic_DNA"/>
</dbReference>
<dbReference type="Proteomes" id="UP000836597">
    <property type="component" value="Chromosome"/>
</dbReference>
<reference evidence="3" key="1">
    <citation type="submission" date="2014-11" db="EMBL/GenBank/DDBJ databases">
        <authorList>
            <person name="Hornung B.V."/>
        </authorList>
    </citation>
    <scope>NUCLEOTIDE SEQUENCE</scope>
    <source>
        <strain evidence="3">INE</strain>
    </source>
</reference>
<proteinExistence type="predicted"/>
<evidence type="ECO:0000313" key="3">
    <source>
        <dbReference type="EMBL" id="CEJ08393.1"/>
    </source>
</evidence>
<evidence type="ECO:0000313" key="4">
    <source>
        <dbReference type="Proteomes" id="UP001071230"/>
    </source>
</evidence>
<accession>A0A8S0WH16</accession>
<keyword evidence="1" id="KW-0812">Transmembrane</keyword>
<dbReference type="EMBL" id="CDGJ01000081">
    <property type="protein sequence ID" value="CEJ08393.1"/>
    <property type="molecule type" value="Genomic_DNA"/>
</dbReference>
<keyword evidence="4" id="KW-1185">Reference proteome</keyword>
<keyword evidence="1" id="KW-0472">Membrane</keyword>
<feature type="transmembrane region" description="Helical" evidence="1">
    <location>
        <begin position="122"/>
        <end position="140"/>
    </location>
</feature>
<protein>
    <recommendedName>
        <fullName evidence="5">ECF transporter S component</fullName>
    </recommendedName>
</protein>
<keyword evidence="1" id="KW-1133">Transmembrane helix</keyword>
<name>A0A8S0WH16_9FIRM</name>
<evidence type="ECO:0000256" key="1">
    <source>
        <dbReference type="SAM" id="Phobius"/>
    </source>
</evidence>
<dbReference type="RefSeq" id="WP_240985749.1">
    <property type="nucleotide sequence ID" value="NZ_CDGJ01000081.1"/>
</dbReference>
<feature type="transmembrane region" description="Helical" evidence="1">
    <location>
        <begin position="172"/>
        <end position="189"/>
    </location>
</feature>
<feature type="transmembrane region" description="Helical" evidence="1">
    <location>
        <begin position="95"/>
        <end position="116"/>
    </location>
</feature>
<dbReference type="Proteomes" id="UP001071230">
    <property type="component" value="Unassembled WGS sequence"/>
</dbReference>
<organism evidence="2">
    <name type="scientific">Acididesulfobacillus acetoxydans</name>
    <dbReference type="NCBI Taxonomy" id="1561005"/>
    <lineage>
        <taxon>Bacteria</taxon>
        <taxon>Bacillati</taxon>
        <taxon>Bacillota</taxon>
        <taxon>Clostridia</taxon>
        <taxon>Eubacteriales</taxon>
        <taxon>Peptococcaceae</taxon>
        <taxon>Acididesulfobacillus</taxon>
    </lineage>
</organism>
<evidence type="ECO:0008006" key="5">
    <source>
        <dbReference type="Google" id="ProtNLM"/>
    </source>
</evidence>